<proteinExistence type="predicted"/>
<reference evidence="1 2" key="1">
    <citation type="journal article" date="2018" name="PLoS Genet.">
        <title>Population sequencing reveals clonal diversity and ancestral inbreeding in the grapevine cultivar Chardonnay.</title>
        <authorList>
            <person name="Roach M.J."/>
            <person name="Johnson D.L."/>
            <person name="Bohlmann J."/>
            <person name="van Vuuren H.J."/>
            <person name="Jones S.J."/>
            <person name="Pretorius I.S."/>
            <person name="Schmidt S.A."/>
            <person name="Borneman A.R."/>
        </authorList>
    </citation>
    <scope>NUCLEOTIDE SEQUENCE [LARGE SCALE GENOMIC DNA]</scope>
    <source>
        <strain evidence="2">cv. Chardonnay</strain>
        <tissue evidence="1">Leaf</tissue>
    </source>
</reference>
<evidence type="ECO:0000313" key="2">
    <source>
        <dbReference type="Proteomes" id="UP000288805"/>
    </source>
</evidence>
<dbReference type="EMBL" id="QGNW01002607">
    <property type="protein sequence ID" value="RVW14995.1"/>
    <property type="molecule type" value="Genomic_DNA"/>
</dbReference>
<sequence length="307" mass="35605">MKVFTKDRDLLRPGITRFATEFISLESLIRYEADLKRMCTTNEWREFNKDRNRKSLRDKVFLLMKKVEKQFMKMMVPQIVDRRGGGTSGGSRGVGGTVRVLEEMVALGGYVSQVDPACHGHKEVKITMPHKIQIMDIDQGYGTTKAFGKLTTFPNDDDYSSGHDYHRSNYHRIDEHLQNLGIGSRVFQRVDDISYHNFRDRDSSSSTFSRNDFDRFPMMHPEDIQILEHELVIHMDMINLLVAVALLIEVLDTINMVLIPNSLRNHIFLIMDHQANHLNQHIRVMNNSFNHILTTELSPNLYTRVGR</sequence>
<name>A0A438BVI2_VITVI</name>
<evidence type="ECO:0000313" key="1">
    <source>
        <dbReference type="EMBL" id="RVW14995.1"/>
    </source>
</evidence>
<gene>
    <name evidence="1" type="ORF">CK203_090444</name>
</gene>
<organism evidence="1 2">
    <name type="scientific">Vitis vinifera</name>
    <name type="common">Grape</name>
    <dbReference type="NCBI Taxonomy" id="29760"/>
    <lineage>
        <taxon>Eukaryota</taxon>
        <taxon>Viridiplantae</taxon>
        <taxon>Streptophyta</taxon>
        <taxon>Embryophyta</taxon>
        <taxon>Tracheophyta</taxon>
        <taxon>Spermatophyta</taxon>
        <taxon>Magnoliopsida</taxon>
        <taxon>eudicotyledons</taxon>
        <taxon>Gunneridae</taxon>
        <taxon>Pentapetalae</taxon>
        <taxon>rosids</taxon>
        <taxon>Vitales</taxon>
        <taxon>Vitaceae</taxon>
        <taxon>Viteae</taxon>
        <taxon>Vitis</taxon>
    </lineage>
</organism>
<protein>
    <submittedName>
        <fullName evidence="1">Uncharacterized protein</fullName>
    </submittedName>
</protein>
<comment type="caution">
    <text evidence="1">The sequence shown here is derived from an EMBL/GenBank/DDBJ whole genome shotgun (WGS) entry which is preliminary data.</text>
</comment>
<accession>A0A438BVI2</accession>
<dbReference type="AlphaFoldDB" id="A0A438BVI2"/>
<dbReference type="Proteomes" id="UP000288805">
    <property type="component" value="Unassembled WGS sequence"/>
</dbReference>